<dbReference type="Pfam" id="PF13671">
    <property type="entry name" value="AAA_33"/>
    <property type="match status" value="1"/>
</dbReference>
<dbReference type="InterPro" id="IPR027417">
    <property type="entry name" value="P-loop_NTPase"/>
</dbReference>
<proteinExistence type="predicted"/>
<protein>
    <submittedName>
        <fullName evidence="1">Phosphoseryl-tRNA kinase</fullName>
    </submittedName>
</protein>
<dbReference type="SUPFAM" id="SSF52540">
    <property type="entry name" value="P-loop containing nucleoside triphosphate hydrolases"/>
    <property type="match status" value="1"/>
</dbReference>
<dbReference type="InterPro" id="IPR052648">
    <property type="entry name" value="Ser-tRNA(Sec)_kinase"/>
</dbReference>
<dbReference type="GO" id="GO:0016301">
    <property type="term" value="F:kinase activity"/>
    <property type="evidence" value="ECO:0007669"/>
    <property type="project" value="UniProtKB-KW"/>
</dbReference>
<keyword evidence="2" id="KW-1185">Reference proteome</keyword>
<dbReference type="PANTHER" id="PTHR20873:SF0">
    <property type="entry name" value="L-SERYL-TRNA(SEC) KINASE"/>
    <property type="match status" value="1"/>
</dbReference>
<keyword evidence="1" id="KW-0808">Transferase</keyword>
<dbReference type="OrthoDB" id="9972657at2759"/>
<accession>A0A9N8ET47</accession>
<dbReference type="AlphaFoldDB" id="A0A9N8ET47"/>
<dbReference type="Proteomes" id="UP001153069">
    <property type="component" value="Unassembled WGS sequence"/>
</dbReference>
<dbReference type="EMBL" id="CAICTM010001870">
    <property type="protein sequence ID" value="CAB9526697.1"/>
    <property type="molecule type" value="Genomic_DNA"/>
</dbReference>
<evidence type="ECO:0000313" key="1">
    <source>
        <dbReference type="EMBL" id="CAB9526697.1"/>
    </source>
</evidence>
<comment type="caution">
    <text evidence="1">The sequence shown here is derived from an EMBL/GenBank/DDBJ whole genome shotgun (WGS) entry which is preliminary data.</text>
</comment>
<dbReference type="Gene3D" id="3.40.50.300">
    <property type="entry name" value="P-loop containing nucleotide triphosphate hydrolases"/>
    <property type="match status" value="1"/>
</dbReference>
<evidence type="ECO:0000313" key="2">
    <source>
        <dbReference type="Proteomes" id="UP001153069"/>
    </source>
</evidence>
<organism evidence="1 2">
    <name type="scientific">Seminavis robusta</name>
    <dbReference type="NCBI Taxonomy" id="568900"/>
    <lineage>
        <taxon>Eukaryota</taxon>
        <taxon>Sar</taxon>
        <taxon>Stramenopiles</taxon>
        <taxon>Ochrophyta</taxon>
        <taxon>Bacillariophyta</taxon>
        <taxon>Bacillariophyceae</taxon>
        <taxon>Bacillariophycidae</taxon>
        <taxon>Naviculales</taxon>
        <taxon>Naviculaceae</taxon>
        <taxon>Seminavis</taxon>
    </lineage>
</organism>
<gene>
    <name evidence="1" type="ORF">SEMRO_1872_G302790.1</name>
</gene>
<dbReference type="GO" id="GO:0000049">
    <property type="term" value="F:tRNA binding"/>
    <property type="evidence" value="ECO:0007669"/>
    <property type="project" value="TreeGrafter"/>
</dbReference>
<name>A0A9N8ET47_9STRA</name>
<dbReference type="PANTHER" id="PTHR20873">
    <property type="entry name" value="L-SERYL-TRNA(SEC) KINASE"/>
    <property type="match status" value="1"/>
</dbReference>
<keyword evidence="1" id="KW-0418">Kinase</keyword>
<sequence>MTTVVVVTCGLPASGKSSLAKWLVSSSCPASILEIGCVEFDKVEDSLVLQQSSVSESATTDYSREIWKKSRAKSMEAFRQTLFQVPANDNTTHAKQQEDPAAAAVTRIIILDDNFHLRSMRREVLRICQEFIVASSLDDTNNPKVYFVTLWVDTPKEICLQRNQTRARKVSPDVIERMSHSLEPPGRDHWEKCYLHIHPGEDGDTTQPSKTTVLDFITHECILQGHEPVAPPPPPVDLEQLEAERRKTRENWLQIWDQRLRTWVGKVPQISRNDTNQANKARKQVLQRLRQYLQQQQRQTDVEELPDGSQISEWFLAAMKVSWSEDQVQAFHTAVLQEVVEDAIQK</sequence>
<reference evidence="1" key="1">
    <citation type="submission" date="2020-06" db="EMBL/GenBank/DDBJ databases">
        <authorList>
            <consortium name="Plant Systems Biology data submission"/>
        </authorList>
    </citation>
    <scope>NUCLEOTIDE SEQUENCE</scope>
    <source>
        <strain evidence="1">D6</strain>
    </source>
</reference>